<dbReference type="RefSeq" id="WP_317138737.1">
    <property type="nucleotide sequence ID" value="NZ_CP118157.1"/>
</dbReference>
<gene>
    <name evidence="3" type="ORF">N8K70_12830</name>
</gene>
<dbReference type="EMBL" id="CP118157">
    <property type="protein sequence ID" value="WOF22262.1"/>
    <property type="molecule type" value="Genomic_DNA"/>
</dbReference>
<reference evidence="3 4" key="1">
    <citation type="submission" date="2023-02" db="EMBL/GenBank/DDBJ databases">
        <title>Microbacterium betulae sp. nov., isolated from birch wood.</title>
        <authorList>
            <person name="Pasciak M."/>
            <person name="Pawlik K.J."/>
            <person name="Martynowski D."/>
            <person name="Laczmanski L."/>
            <person name="Ciekot J."/>
            <person name="Szponar B."/>
            <person name="Wojcik-Fatla A."/>
            <person name="Mackiewicz B."/>
            <person name="Farian E."/>
            <person name="Cholewa G."/>
            <person name="Cholewa A."/>
            <person name="Dutkiewicz J."/>
        </authorList>
    </citation>
    <scope>NUCLEOTIDE SEQUENCE [LARGE SCALE GENOMIC DNA]</scope>
    <source>
        <strain evidence="3 4">AB</strain>
    </source>
</reference>
<evidence type="ECO:0000313" key="3">
    <source>
        <dbReference type="EMBL" id="WOF22262.1"/>
    </source>
</evidence>
<dbReference type="InterPro" id="IPR001296">
    <property type="entry name" value="Glyco_trans_1"/>
</dbReference>
<dbReference type="PANTHER" id="PTHR12526">
    <property type="entry name" value="GLYCOSYLTRANSFERASE"/>
    <property type="match status" value="1"/>
</dbReference>
<accession>A0AA97I653</accession>
<name>A0AA97I653_9MICO</name>
<proteinExistence type="predicted"/>
<dbReference type="Gene3D" id="3.40.50.2000">
    <property type="entry name" value="Glycogen Phosphorylase B"/>
    <property type="match status" value="2"/>
</dbReference>
<dbReference type="CDD" id="cd03801">
    <property type="entry name" value="GT4_PimA-like"/>
    <property type="match status" value="1"/>
</dbReference>
<dbReference type="SUPFAM" id="SSF53756">
    <property type="entry name" value="UDP-Glycosyltransferase/glycogen phosphorylase"/>
    <property type="match status" value="1"/>
</dbReference>
<sequence>MADADDRRTPLPVIVTVSAVHPSYSETFVSNEILALRERGARVLSYSLRRPPRDLVRAAEHIAPPAGFLRLLPWAVLAAVARPRRLRVPRLRRRRGLRAALSRWAVDAHGLRLARALRRLGEEHVLHAHFLAHTAEVAVRAAAPTTPVVVTVHAGDADLRRSEDHRAFLGRVTAFRFASEAVRRTLRADHPEAGGEVIPCLVHLPPRRTRLQPLPDRLRVVTVARLIESKGYEEMMSAIEMASRRGQVTWTIVGEGPVRDRIERWQRDAGGRNVTTILRGALPHADALSALDDADAFLLLPRMYGERGTVRDGDGIPVALMEAMARGVPVVTTAAGGIPELVEDALTGVVLDGDDAARLADALWEAGRTPLSQAIVERAERRVRTDYSPATVASRLAGLLGGSLRRGEQSSSGCGAH</sequence>
<keyword evidence="4" id="KW-1185">Reference proteome</keyword>
<dbReference type="GO" id="GO:0016757">
    <property type="term" value="F:glycosyltransferase activity"/>
    <property type="evidence" value="ECO:0007669"/>
    <property type="project" value="InterPro"/>
</dbReference>
<evidence type="ECO:0000313" key="4">
    <source>
        <dbReference type="Proteomes" id="UP001305498"/>
    </source>
</evidence>
<dbReference type="Proteomes" id="UP001305498">
    <property type="component" value="Chromosome"/>
</dbReference>
<organism evidence="3 4">
    <name type="scientific">Microbacterium betulae</name>
    <dbReference type="NCBI Taxonomy" id="2981139"/>
    <lineage>
        <taxon>Bacteria</taxon>
        <taxon>Bacillati</taxon>
        <taxon>Actinomycetota</taxon>
        <taxon>Actinomycetes</taxon>
        <taxon>Micrococcales</taxon>
        <taxon>Microbacteriaceae</taxon>
        <taxon>Microbacterium</taxon>
    </lineage>
</organism>
<evidence type="ECO:0000256" key="1">
    <source>
        <dbReference type="ARBA" id="ARBA00022679"/>
    </source>
</evidence>
<feature type="domain" description="Glycosyl transferase family 1" evidence="2">
    <location>
        <begin position="216"/>
        <end position="366"/>
    </location>
</feature>
<protein>
    <submittedName>
        <fullName evidence="3">Glycosyltransferase family 4 protein</fullName>
    </submittedName>
</protein>
<dbReference type="Pfam" id="PF00534">
    <property type="entry name" value="Glycos_transf_1"/>
    <property type="match status" value="1"/>
</dbReference>
<evidence type="ECO:0000259" key="2">
    <source>
        <dbReference type="Pfam" id="PF00534"/>
    </source>
</evidence>
<keyword evidence="1" id="KW-0808">Transferase</keyword>
<dbReference type="KEGG" id="mbet:N8K70_12830"/>
<dbReference type="AlphaFoldDB" id="A0AA97I653"/>